<feature type="signal peptide" evidence="1">
    <location>
        <begin position="1"/>
        <end position="24"/>
    </location>
</feature>
<accession>A0A7E4ZZG1</accession>
<reference evidence="2" key="1">
    <citation type="journal article" date="2013" name="Genetics">
        <title>The draft genome and transcriptome of Panagrellus redivivus are shaped by the harsh demands of a free-living lifestyle.</title>
        <authorList>
            <person name="Srinivasan J."/>
            <person name="Dillman A.R."/>
            <person name="Macchietto M.G."/>
            <person name="Heikkinen L."/>
            <person name="Lakso M."/>
            <person name="Fracchia K.M."/>
            <person name="Antoshechkin I."/>
            <person name="Mortazavi A."/>
            <person name="Wong G."/>
            <person name="Sternberg P.W."/>
        </authorList>
    </citation>
    <scope>NUCLEOTIDE SEQUENCE [LARGE SCALE GENOMIC DNA]</scope>
    <source>
        <strain evidence="2">MT8872</strain>
    </source>
</reference>
<organism evidence="2 3">
    <name type="scientific">Panagrellus redivivus</name>
    <name type="common">Microworm</name>
    <dbReference type="NCBI Taxonomy" id="6233"/>
    <lineage>
        <taxon>Eukaryota</taxon>
        <taxon>Metazoa</taxon>
        <taxon>Ecdysozoa</taxon>
        <taxon>Nematoda</taxon>
        <taxon>Chromadorea</taxon>
        <taxon>Rhabditida</taxon>
        <taxon>Tylenchina</taxon>
        <taxon>Panagrolaimomorpha</taxon>
        <taxon>Panagrolaimoidea</taxon>
        <taxon>Panagrolaimidae</taxon>
        <taxon>Panagrellus</taxon>
    </lineage>
</organism>
<feature type="chain" id="PRO_5028827947" evidence="1">
    <location>
        <begin position="25"/>
        <end position="107"/>
    </location>
</feature>
<dbReference type="WBParaSite" id="Pan_g529.t1">
    <property type="protein sequence ID" value="Pan_g529.t1"/>
    <property type="gene ID" value="Pan_g529"/>
</dbReference>
<proteinExistence type="predicted"/>
<keyword evidence="2" id="KW-1185">Reference proteome</keyword>
<reference evidence="3" key="2">
    <citation type="submission" date="2020-10" db="UniProtKB">
        <authorList>
            <consortium name="WormBaseParasite"/>
        </authorList>
    </citation>
    <scope>IDENTIFICATION</scope>
</reference>
<protein>
    <submittedName>
        <fullName evidence="3">Secreted protein</fullName>
    </submittedName>
</protein>
<evidence type="ECO:0000313" key="3">
    <source>
        <dbReference type="WBParaSite" id="Pan_g529.t1"/>
    </source>
</evidence>
<keyword evidence="1" id="KW-0732">Signal</keyword>
<evidence type="ECO:0000313" key="2">
    <source>
        <dbReference type="Proteomes" id="UP000492821"/>
    </source>
</evidence>
<dbReference type="Proteomes" id="UP000492821">
    <property type="component" value="Unassembled WGS sequence"/>
</dbReference>
<dbReference type="AlphaFoldDB" id="A0A7E4ZZG1"/>
<evidence type="ECO:0000256" key="1">
    <source>
        <dbReference type="SAM" id="SignalP"/>
    </source>
</evidence>
<name>A0A7E4ZZG1_PANRE</name>
<sequence>MVALQSCVCLCVFAVICTLTVTEGKIVCSGRGENFQQRSLCPPNANHPAFPNFYNGDYKAMLQAIADSKLPVRNANPFAHARPDTSRLAYNDGYTYHDFMQHLMMKS</sequence>